<evidence type="ECO:0000256" key="1">
    <source>
        <dbReference type="SAM" id="Phobius"/>
    </source>
</evidence>
<proteinExistence type="predicted"/>
<keyword evidence="1" id="KW-0812">Transmembrane</keyword>
<keyword evidence="1" id="KW-0472">Membrane</keyword>
<dbReference type="Proteomes" id="UP000324800">
    <property type="component" value="Unassembled WGS sequence"/>
</dbReference>
<evidence type="ECO:0000313" key="3">
    <source>
        <dbReference type="Proteomes" id="UP000324800"/>
    </source>
</evidence>
<name>A0A5J4X2M2_9EUKA</name>
<reference evidence="2 3" key="1">
    <citation type="submission" date="2019-03" db="EMBL/GenBank/DDBJ databases">
        <title>Single cell metagenomics reveals metabolic interactions within the superorganism composed of flagellate Streblomastix strix and complex community of Bacteroidetes bacteria on its surface.</title>
        <authorList>
            <person name="Treitli S.C."/>
            <person name="Kolisko M."/>
            <person name="Husnik F."/>
            <person name="Keeling P."/>
            <person name="Hampl V."/>
        </authorList>
    </citation>
    <scope>NUCLEOTIDE SEQUENCE [LARGE SCALE GENOMIC DNA]</scope>
    <source>
        <strain evidence="2">ST1C</strain>
    </source>
</reference>
<organism evidence="2 3">
    <name type="scientific">Streblomastix strix</name>
    <dbReference type="NCBI Taxonomy" id="222440"/>
    <lineage>
        <taxon>Eukaryota</taxon>
        <taxon>Metamonada</taxon>
        <taxon>Preaxostyla</taxon>
        <taxon>Oxymonadida</taxon>
        <taxon>Streblomastigidae</taxon>
        <taxon>Streblomastix</taxon>
    </lineage>
</organism>
<dbReference type="AlphaFoldDB" id="A0A5J4X2M2"/>
<sequence>MGRCTFNTPWFELLTWYQATQIIICTLESAFVVLVKAWNVVCASRKLGRSIENEEQEDTSIYTQAVNVLTECGAIVSLQSLITEQQDNNEELEEGDQLSSAAKRLLNLCEQLEF</sequence>
<protein>
    <submittedName>
        <fullName evidence="2">Uncharacterized protein</fullName>
    </submittedName>
</protein>
<feature type="transmembrane region" description="Helical" evidence="1">
    <location>
        <begin position="20"/>
        <end position="41"/>
    </location>
</feature>
<evidence type="ECO:0000313" key="2">
    <source>
        <dbReference type="EMBL" id="KAA6401283.1"/>
    </source>
</evidence>
<accession>A0A5J4X2M2</accession>
<gene>
    <name evidence="2" type="ORF">EZS28_003190</name>
</gene>
<keyword evidence="1" id="KW-1133">Transmembrane helix</keyword>
<comment type="caution">
    <text evidence="2">The sequence shown here is derived from an EMBL/GenBank/DDBJ whole genome shotgun (WGS) entry which is preliminary data.</text>
</comment>
<dbReference type="EMBL" id="SNRW01000414">
    <property type="protein sequence ID" value="KAA6401283.1"/>
    <property type="molecule type" value="Genomic_DNA"/>
</dbReference>